<reference evidence="2 3" key="1">
    <citation type="submission" date="2019-04" db="EMBL/GenBank/DDBJ databases">
        <authorList>
            <person name="Van Vliet M D."/>
        </authorList>
    </citation>
    <scope>NUCLEOTIDE SEQUENCE [LARGE SCALE GENOMIC DNA]</scope>
    <source>
        <strain evidence="2 3">F21</strain>
    </source>
</reference>
<proteinExistence type="predicted"/>
<dbReference type="EMBL" id="CAAHFH010000001">
    <property type="protein sequence ID" value="VGO18315.1"/>
    <property type="molecule type" value="Genomic_DNA"/>
</dbReference>
<organism evidence="2 3">
    <name type="scientific">Pontiella sulfatireligans</name>
    <dbReference type="NCBI Taxonomy" id="2750658"/>
    <lineage>
        <taxon>Bacteria</taxon>
        <taxon>Pseudomonadati</taxon>
        <taxon>Kiritimatiellota</taxon>
        <taxon>Kiritimatiellia</taxon>
        <taxon>Kiritimatiellales</taxon>
        <taxon>Pontiellaceae</taxon>
        <taxon>Pontiella</taxon>
    </lineage>
</organism>
<evidence type="ECO:0000313" key="3">
    <source>
        <dbReference type="Proteomes" id="UP000346198"/>
    </source>
</evidence>
<evidence type="ECO:0000313" key="2">
    <source>
        <dbReference type="EMBL" id="VGO18315.1"/>
    </source>
</evidence>
<dbReference type="AlphaFoldDB" id="A0A6C2UDV1"/>
<gene>
    <name evidence="2" type="ORF">SCARR_00367</name>
</gene>
<protein>
    <submittedName>
        <fullName evidence="2">Uncharacterized protein</fullName>
    </submittedName>
</protein>
<feature type="chain" id="PRO_5025379171" evidence="1">
    <location>
        <begin position="26"/>
        <end position="1171"/>
    </location>
</feature>
<keyword evidence="3" id="KW-1185">Reference proteome</keyword>
<accession>A0A6C2UDV1</accession>
<feature type="signal peptide" evidence="1">
    <location>
        <begin position="1"/>
        <end position="25"/>
    </location>
</feature>
<dbReference type="Proteomes" id="UP000346198">
    <property type="component" value="Unassembled WGS sequence"/>
</dbReference>
<name>A0A6C2UDV1_9BACT</name>
<keyword evidence="1" id="KW-0732">Signal</keyword>
<dbReference type="RefSeq" id="WP_136059815.1">
    <property type="nucleotide sequence ID" value="NZ_CAAHFH010000001.1"/>
</dbReference>
<evidence type="ECO:0000256" key="1">
    <source>
        <dbReference type="SAM" id="SignalP"/>
    </source>
</evidence>
<sequence>MRIGIKKLTTIMAGLLCAAVMSTQAEPFSKAFKFVGNTAGDILGTNVTVTSTAITGPDGLATFNVSYDISTFPAADGKGTNVVAYDETNWGIDGTGGASSQFYPGEAATIHSPAVVNFNANGGNMLESDITGLSLQRITVGGAGGGSDSGSVAANGIANTWLDANAGVPQFLGHLANAVDLHVMTASSSVQSVEIAGVGGAWRASSTTVAGNMALANSTLAVDPSSLSMTMNDPEVSTNGTIDASIVFGSSANDIEIISTVTDDADFTADKDGTTLTSLNTNETITVTYNNTGDLVDNGNSDSATLTITWTAAGSLITNTTDVALDVTYYVVPTGPQPSSPELIIGWNVWPDKAYSPNSVTNGAIGSAVGTDSPRVSDAEGSVDGTWGTLAVPSIDINETSAIKNFRNRTYQIQFTLSATGNRTILDSFHFDALYNNSTAQNDWTLSVLSGTISTGVVATGTIAAQDTWEDFDVDLTGIPDRDLGPGGTAVFELAWTGGTPNTTAANATIMDNVGITARIPVHSVVGIDPAALSLILVDPETSTNGSLNASFFTGVVSNDVEIISTLTDVADFGVVLSGTTLNAGNPAETITVTYINPGDLVNNGDATNSTLSVEWTAVGSGVTNITEVSLDVVYSKFTLAGPVTDRSMSTPNDRLRVAFQYAGADSVELAVRNAADDKLEFTAYDNHAANTARAIYTTKTGVPSAVTNQATDFTESGFFSYINEPFTVNVPVDNSGEALNVVELVDLVNTAWTWKDNVDENVVFIDLASISEISNLVSDVVLTIEITAKAGASTLTSEVDVTITPDGTVSYSFVANGASFAETNGIEIGSNEGGSLNRFTGNNRHLLLSAGSDQDQVATTTGIVNDKAFGMFFDTDGGSFPLDNILINLSTDNTPVIPAGALLKLELWKINAVLGDLSTTNVATTFPDPELVFTGTGVFPGTYNDDDLYMIDLPDITLAADTRYGWALRWNTIEPAALVIGVDRGVGDVGGSFDGNHLRLNKSNEMFPFYGVTDGEGAGAWDIVFHLRSGDPGTYEAWVGGYGLSGPAALRGADPENSGLGDGYDNLMEYALGMDPTAEDAGSKESVNTVAEGSTNYFEYVHDRRSDYVKRSLTYDLIDTENLIYQIGLATNSQDEVNMGTAVGSYETVTNRYITDKSVQFIELEVQQAP</sequence>